<evidence type="ECO:0000313" key="3">
    <source>
        <dbReference type="EMBL" id="MFC5472844.1"/>
    </source>
</evidence>
<keyword evidence="1" id="KW-0594">Phospholipid biosynthesis</keyword>
<feature type="active site" evidence="1">
    <location>
        <position position="116"/>
    </location>
</feature>
<evidence type="ECO:0000313" key="4">
    <source>
        <dbReference type="Proteomes" id="UP001596045"/>
    </source>
</evidence>
<dbReference type="InterPro" id="IPR030872">
    <property type="entry name" value="Cardiolipin_synth_ClsB"/>
</dbReference>
<comment type="subcellular location">
    <subcellularLocation>
        <location evidence="1">Cell membrane</location>
        <topology evidence="1">Peripheral membrane protein</topology>
    </subcellularLocation>
</comment>
<evidence type="ECO:0000256" key="1">
    <source>
        <dbReference type="HAMAP-Rule" id="MF_01917"/>
    </source>
</evidence>
<feature type="domain" description="PLD phosphodiesterase" evidence="2">
    <location>
        <begin position="104"/>
        <end position="131"/>
    </location>
</feature>
<dbReference type="CDD" id="cd09159">
    <property type="entry name" value="PLDc_ybhO_like_2"/>
    <property type="match status" value="1"/>
</dbReference>
<comment type="caution">
    <text evidence="3">The sequence shown here is derived from an EMBL/GenBank/DDBJ whole genome shotgun (WGS) entry which is preliminary data.</text>
</comment>
<dbReference type="HAMAP" id="MF_01917">
    <property type="entry name" value="Cardiolipin_synth_ClsB"/>
    <property type="match status" value="1"/>
</dbReference>
<feature type="active site" evidence="1">
    <location>
        <position position="297"/>
    </location>
</feature>
<gene>
    <name evidence="1" type="primary">clsB</name>
    <name evidence="3" type="ORF">ACFPM8_02630</name>
</gene>
<accession>A0ABW0M3X6</accession>
<dbReference type="RefSeq" id="WP_378994705.1">
    <property type="nucleotide sequence ID" value="NZ_JBHSMT010000008.1"/>
</dbReference>
<keyword evidence="1" id="KW-0443">Lipid metabolism</keyword>
<dbReference type="EMBL" id="JBHSMT010000008">
    <property type="protein sequence ID" value="MFC5472844.1"/>
    <property type="molecule type" value="Genomic_DNA"/>
</dbReference>
<comment type="similarity">
    <text evidence="1">Belongs to the phospholipase D family. Cardiolipin synthase subfamily. ClsB sub-subfamily.</text>
</comment>
<dbReference type="Proteomes" id="UP001596045">
    <property type="component" value="Unassembled WGS sequence"/>
</dbReference>
<reference evidence="4" key="1">
    <citation type="journal article" date="2019" name="Int. J. Syst. Evol. Microbiol.">
        <title>The Global Catalogue of Microorganisms (GCM) 10K type strain sequencing project: providing services to taxonomists for standard genome sequencing and annotation.</title>
        <authorList>
            <consortium name="The Broad Institute Genomics Platform"/>
            <consortium name="The Broad Institute Genome Sequencing Center for Infectious Disease"/>
            <person name="Wu L."/>
            <person name="Ma J."/>
        </authorList>
    </citation>
    <scope>NUCLEOTIDE SEQUENCE [LARGE SCALE GENOMIC DNA]</scope>
    <source>
        <strain evidence="4">JCM 17066</strain>
    </source>
</reference>
<dbReference type="EC" id="2.7.8.-" evidence="1"/>
<dbReference type="PANTHER" id="PTHR21248">
    <property type="entry name" value="CARDIOLIPIN SYNTHASE"/>
    <property type="match status" value="1"/>
</dbReference>
<keyword evidence="1" id="KW-1208">Phospholipid metabolism</keyword>
<comment type="catalytic activity">
    <reaction evidence="1">
        <text>2 a 1,2-diacyl-sn-glycero-3-phospho-(1'-sn-glycerol) = a cardiolipin + glycerol</text>
        <dbReference type="Rhea" id="RHEA:31451"/>
        <dbReference type="ChEBI" id="CHEBI:17754"/>
        <dbReference type="ChEBI" id="CHEBI:62237"/>
        <dbReference type="ChEBI" id="CHEBI:64716"/>
    </reaction>
</comment>
<dbReference type="Gene3D" id="3.30.870.10">
    <property type="entry name" value="Endonuclease Chain A"/>
    <property type="match status" value="2"/>
</dbReference>
<keyword evidence="1" id="KW-0444">Lipid biosynthesis</keyword>
<feature type="active site" evidence="1">
    <location>
        <position position="109"/>
    </location>
</feature>
<dbReference type="InterPro" id="IPR025202">
    <property type="entry name" value="PLD-like_dom"/>
</dbReference>
<feature type="active site" evidence="1">
    <location>
        <position position="295"/>
    </location>
</feature>
<organism evidence="3 4">
    <name type="scientific">Paraherbaspirillum soli</name>
    <dbReference type="NCBI Taxonomy" id="631222"/>
    <lineage>
        <taxon>Bacteria</taxon>
        <taxon>Pseudomonadati</taxon>
        <taxon>Pseudomonadota</taxon>
        <taxon>Betaproteobacteria</taxon>
        <taxon>Burkholderiales</taxon>
        <taxon>Oxalobacteraceae</taxon>
        <taxon>Paraherbaspirillum</taxon>
    </lineage>
</organism>
<feature type="active site" evidence="1">
    <location>
        <position position="111"/>
    </location>
</feature>
<sequence length="387" mass="43640">MRSVSFSANNHVTLLSGGAAFFPALIAAIDSAQVEIYLETYIFAEDETALQVQHALTKAAHRGVAVRLITDWLGTGRVRTSSLEQVLLKTPIMHRVFNPWFRRGVVRMHRKMCVIDRQLAFVGGLNINDDMYSDDGERLRLPAPRWDFAVRISGPLVAMVHDELEGQWMRLGEMKLLARWQQFKRARSTLRRAGRGPVVAGLVVRDNLRNRRMIQRAYLHALGHARHSALLTSPYFAPGRKLRRALEAAAQRGVKVTLLLGVGHYRLQDAVAHSYYPKLLKAGVNIVEYRKTALHAKVAVIDDKWATVGSSNYDGLSLLVNQEANVVVRDAEFSHKLRQQIEAGIADGVAITPVDFINTPWHLRAWYGTAFFVYRFLMRIITIGNRG</sequence>
<name>A0ABW0M3X6_9BURK</name>
<keyword evidence="1" id="KW-1003">Cell membrane</keyword>
<feature type="active site" evidence="1">
    <location>
        <position position="302"/>
    </location>
</feature>
<dbReference type="Pfam" id="PF13091">
    <property type="entry name" value="PLDc_2"/>
    <property type="match status" value="2"/>
</dbReference>
<keyword evidence="4" id="KW-1185">Reference proteome</keyword>
<protein>
    <recommendedName>
        <fullName evidence="1">Cardiolipin synthase B</fullName>
        <shortName evidence="1">CL synthase</shortName>
        <ecNumber evidence="1">2.7.8.-</ecNumber>
    </recommendedName>
</protein>
<proteinExistence type="inferred from homology"/>
<dbReference type="PROSITE" id="PS50035">
    <property type="entry name" value="PLD"/>
    <property type="match status" value="2"/>
</dbReference>
<comment type="function">
    <text evidence="1">Catalyzes the phosphatidyl group transfer from one phosphatidylglycerol molecule to another to form cardiolipin (CL) (diphosphatidylglycerol) and glycerol.</text>
</comment>
<dbReference type="SMART" id="SM00155">
    <property type="entry name" value="PLDc"/>
    <property type="match status" value="2"/>
</dbReference>
<dbReference type="InterPro" id="IPR001736">
    <property type="entry name" value="PLipase_D/transphosphatidylase"/>
</dbReference>
<dbReference type="PANTHER" id="PTHR21248:SF22">
    <property type="entry name" value="PHOSPHOLIPASE D"/>
    <property type="match status" value="1"/>
</dbReference>
<keyword evidence="1" id="KW-0472">Membrane</keyword>
<evidence type="ECO:0000259" key="2">
    <source>
        <dbReference type="PROSITE" id="PS50035"/>
    </source>
</evidence>
<dbReference type="SUPFAM" id="SSF56024">
    <property type="entry name" value="Phospholipase D/nuclease"/>
    <property type="match status" value="2"/>
</dbReference>
<keyword evidence="1" id="KW-0808">Transferase</keyword>
<dbReference type="CDD" id="cd09110">
    <property type="entry name" value="PLDc_CLS_1"/>
    <property type="match status" value="1"/>
</dbReference>
<feature type="domain" description="PLD phosphodiesterase" evidence="2">
    <location>
        <begin position="290"/>
        <end position="317"/>
    </location>
</feature>